<dbReference type="Pfam" id="PF00300">
    <property type="entry name" value="His_Phos_1"/>
    <property type="match status" value="1"/>
</dbReference>
<dbReference type="SUPFAM" id="SSF53254">
    <property type="entry name" value="Phosphoglycerate mutase-like"/>
    <property type="match status" value="1"/>
</dbReference>
<dbReference type="InterPro" id="IPR004449">
    <property type="entry name" value="SixA"/>
</dbReference>
<dbReference type="GO" id="GO:0005737">
    <property type="term" value="C:cytoplasm"/>
    <property type="evidence" value="ECO:0007669"/>
    <property type="project" value="InterPro"/>
</dbReference>
<organism evidence="1 2">
    <name type="scientific">Thioploca ingrica</name>
    <dbReference type="NCBI Taxonomy" id="40754"/>
    <lineage>
        <taxon>Bacteria</taxon>
        <taxon>Pseudomonadati</taxon>
        <taxon>Pseudomonadota</taxon>
        <taxon>Gammaproteobacteria</taxon>
        <taxon>Thiotrichales</taxon>
        <taxon>Thiotrichaceae</taxon>
        <taxon>Thioploca</taxon>
    </lineage>
</organism>
<accession>A0A090AFB6</accession>
<dbReference type="OrthoDB" id="9810154at2"/>
<dbReference type="InterPro" id="IPR013078">
    <property type="entry name" value="His_Pase_superF_clade-1"/>
</dbReference>
<dbReference type="Gene3D" id="3.40.50.1240">
    <property type="entry name" value="Phosphoglycerate mutase-like"/>
    <property type="match status" value="1"/>
</dbReference>
<proteinExistence type="predicted"/>
<keyword evidence="2" id="KW-1185">Reference proteome</keyword>
<dbReference type="EMBL" id="AP014633">
    <property type="protein sequence ID" value="BAP55754.1"/>
    <property type="molecule type" value="Genomic_DNA"/>
</dbReference>
<evidence type="ECO:0000313" key="2">
    <source>
        <dbReference type="Proteomes" id="UP000031623"/>
    </source>
</evidence>
<dbReference type="HOGENOM" id="CLU_084603_3_1_6"/>
<dbReference type="CDD" id="cd07067">
    <property type="entry name" value="HP_PGM_like"/>
    <property type="match status" value="1"/>
</dbReference>
<gene>
    <name evidence="1" type="ORF">THII_1457</name>
</gene>
<dbReference type="AlphaFoldDB" id="A0A090AFB6"/>
<reference evidence="1" key="1">
    <citation type="journal article" date="2014" name="ISME J.">
        <title>Ecophysiology of Thioploca ingrica as revealed by the complete genome sequence supplemented with proteomic evidence.</title>
        <authorList>
            <person name="Kojima H."/>
            <person name="Ogura Y."/>
            <person name="Yamamoto N."/>
            <person name="Togashi T."/>
            <person name="Mori H."/>
            <person name="Watanabe T."/>
            <person name="Nemoto F."/>
            <person name="Kurokawa K."/>
            <person name="Hayashi T."/>
            <person name="Fukui M."/>
        </authorList>
    </citation>
    <scope>NUCLEOTIDE SEQUENCE [LARGE SCALE GENOMIC DNA]</scope>
</reference>
<protein>
    <submittedName>
        <fullName evidence="1">Phosphohistidine phosphatase SixA</fullName>
    </submittedName>
</protein>
<dbReference type="KEGG" id="tig:THII_1457"/>
<dbReference type="GO" id="GO:0101006">
    <property type="term" value="F:protein histidine phosphatase activity"/>
    <property type="evidence" value="ECO:0007669"/>
    <property type="project" value="InterPro"/>
</dbReference>
<dbReference type="Proteomes" id="UP000031623">
    <property type="component" value="Chromosome"/>
</dbReference>
<dbReference type="InterPro" id="IPR029033">
    <property type="entry name" value="His_PPase_superfam"/>
</dbReference>
<sequence>MMALFYLDYEVNHFMQVLIIRHADAENQAKTDELRPLSSKGKADMWENAQGLKQIVPQIDRIAHSSLLRAQQTAEIIAQVYSEVPLEILHPLAPGHSMTAILTYLQQQVQIAPIIALVGHEPSLGQLASWLLTEQAGQWMPLKKGAICSLEFPNQIEMGQAILNWMLRPKQLRQLVD</sequence>
<dbReference type="NCBIfam" id="TIGR00249">
    <property type="entry name" value="sixA"/>
    <property type="match status" value="1"/>
</dbReference>
<dbReference type="STRING" id="40754.THII_1457"/>
<evidence type="ECO:0000313" key="1">
    <source>
        <dbReference type="EMBL" id="BAP55754.1"/>
    </source>
</evidence>
<name>A0A090AFB6_9GAMM</name>